<dbReference type="GO" id="GO:0010571">
    <property type="term" value="P:positive regulation of nuclear cell cycle DNA replication"/>
    <property type="evidence" value="ECO:0007669"/>
    <property type="project" value="TreeGrafter"/>
</dbReference>
<dbReference type="OrthoDB" id="21380at2759"/>
<evidence type="ECO:0000256" key="1">
    <source>
        <dbReference type="ARBA" id="ARBA00022723"/>
    </source>
</evidence>
<dbReference type="GO" id="GO:1901987">
    <property type="term" value="P:regulation of cell cycle phase transition"/>
    <property type="evidence" value="ECO:0007669"/>
    <property type="project" value="TreeGrafter"/>
</dbReference>
<dbReference type="Gene3D" id="6.10.250.3410">
    <property type="entry name" value="DBF zinc finger"/>
    <property type="match status" value="1"/>
</dbReference>
<dbReference type="Pfam" id="PF07535">
    <property type="entry name" value="zf-DBF"/>
    <property type="match status" value="1"/>
</dbReference>
<proteinExistence type="predicted"/>
<dbReference type="SUPFAM" id="SSF52113">
    <property type="entry name" value="BRCT domain"/>
    <property type="match status" value="1"/>
</dbReference>
<feature type="region of interest" description="Disordered" evidence="5">
    <location>
        <begin position="553"/>
        <end position="574"/>
    </location>
</feature>
<feature type="region of interest" description="Disordered" evidence="5">
    <location>
        <begin position="374"/>
        <end position="400"/>
    </location>
</feature>
<dbReference type="SMART" id="SM00586">
    <property type="entry name" value="ZnF_DBF"/>
    <property type="match status" value="1"/>
</dbReference>
<name>A0A317VVE6_9EURO</name>
<evidence type="ECO:0000256" key="3">
    <source>
        <dbReference type="ARBA" id="ARBA00022833"/>
    </source>
</evidence>
<feature type="compositionally biased region" description="Basic and acidic residues" evidence="5">
    <location>
        <begin position="381"/>
        <end position="400"/>
    </location>
</feature>
<dbReference type="PANTHER" id="PTHR15375:SF26">
    <property type="entry name" value="PROTEIN CHIFFON"/>
    <property type="match status" value="1"/>
</dbReference>
<dbReference type="EMBL" id="MSFL01000019">
    <property type="protein sequence ID" value="PWY76957.1"/>
    <property type="molecule type" value="Genomic_DNA"/>
</dbReference>
<dbReference type="InterPro" id="IPR051590">
    <property type="entry name" value="Replication_Regulatory_Kinase"/>
</dbReference>
<evidence type="ECO:0000313" key="7">
    <source>
        <dbReference type="EMBL" id="PWY76957.1"/>
    </source>
</evidence>
<dbReference type="FunFam" id="6.10.250.3410:FF:000001">
    <property type="entry name" value="Protein DBF4 homolog A"/>
    <property type="match status" value="1"/>
</dbReference>
<feature type="region of interest" description="Disordered" evidence="5">
    <location>
        <begin position="586"/>
        <end position="614"/>
    </location>
</feature>
<keyword evidence="8" id="KW-1185">Reference proteome</keyword>
<keyword evidence="2 4" id="KW-0863">Zinc-finger</keyword>
<accession>A0A317VVE6</accession>
<feature type="region of interest" description="Disordered" evidence="5">
    <location>
        <begin position="433"/>
        <end position="519"/>
    </location>
</feature>
<evidence type="ECO:0000256" key="2">
    <source>
        <dbReference type="ARBA" id="ARBA00022771"/>
    </source>
</evidence>
<dbReference type="Pfam" id="PF22437">
    <property type="entry name" value="DBF4_BRCT"/>
    <property type="match status" value="1"/>
</dbReference>
<dbReference type="STRING" id="1448321.A0A317VVE6"/>
<dbReference type="GO" id="GO:0003676">
    <property type="term" value="F:nucleic acid binding"/>
    <property type="evidence" value="ECO:0007669"/>
    <property type="project" value="InterPro"/>
</dbReference>
<dbReference type="RefSeq" id="XP_025397718.1">
    <property type="nucleotide sequence ID" value="XM_025543586.1"/>
</dbReference>
<dbReference type="InterPro" id="IPR038545">
    <property type="entry name" value="Znf_DBF_sf"/>
</dbReference>
<dbReference type="GO" id="GO:0043539">
    <property type="term" value="F:protein serine/threonine kinase activator activity"/>
    <property type="evidence" value="ECO:0007669"/>
    <property type="project" value="TreeGrafter"/>
</dbReference>
<dbReference type="GO" id="GO:0031431">
    <property type="term" value="C:Dbf4-dependent protein kinase complex"/>
    <property type="evidence" value="ECO:0007669"/>
    <property type="project" value="TreeGrafter"/>
</dbReference>
<dbReference type="InterPro" id="IPR036420">
    <property type="entry name" value="BRCT_dom_sf"/>
</dbReference>
<gene>
    <name evidence="7" type="ORF">BO70DRAFT_363516</name>
</gene>
<dbReference type="PROSITE" id="PS51265">
    <property type="entry name" value="ZF_DBF4"/>
    <property type="match status" value="1"/>
</dbReference>
<evidence type="ECO:0000256" key="5">
    <source>
        <dbReference type="SAM" id="MobiDB-lite"/>
    </source>
</evidence>
<feature type="domain" description="DBF4-type" evidence="6">
    <location>
        <begin position="610"/>
        <end position="659"/>
    </location>
</feature>
<feature type="compositionally biased region" description="Basic and acidic residues" evidence="5">
    <location>
        <begin position="102"/>
        <end position="127"/>
    </location>
</feature>
<reference evidence="7 8" key="1">
    <citation type="submission" date="2016-12" db="EMBL/GenBank/DDBJ databases">
        <title>The genomes of Aspergillus section Nigri reveals drivers in fungal speciation.</title>
        <authorList>
            <consortium name="DOE Joint Genome Institute"/>
            <person name="Vesth T.C."/>
            <person name="Nybo J."/>
            <person name="Theobald S."/>
            <person name="Brandl J."/>
            <person name="Frisvad J.C."/>
            <person name="Nielsen K.F."/>
            <person name="Lyhne E.K."/>
            <person name="Kogle M.E."/>
            <person name="Kuo A."/>
            <person name="Riley R."/>
            <person name="Clum A."/>
            <person name="Nolan M."/>
            <person name="Lipzen A."/>
            <person name="Salamov A."/>
            <person name="Henrissat B."/>
            <person name="Wiebenga A."/>
            <person name="De Vries R.P."/>
            <person name="Grigoriev I.V."/>
            <person name="Mortensen U.H."/>
            <person name="Andersen M.R."/>
            <person name="Baker S.E."/>
        </authorList>
    </citation>
    <scope>NUCLEOTIDE SEQUENCE [LARGE SCALE GENOMIC DNA]</scope>
    <source>
        <strain evidence="7 8">CBS 117.55</strain>
    </source>
</reference>
<evidence type="ECO:0000313" key="8">
    <source>
        <dbReference type="Proteomes" id="UP000247233"/>
    </source>
</evidence>
<sequence>MAAVFVPPSPRSALNMSTRRPLANVPNATNSPHRSGLVPAKRPRPTNAQIDIPYGQPPPKKQVVDAQEADARSPSRTRSSAYQSTDNRLFSRRANNGQPSAFERRLVAARDKERSTQVKGTRTERPSAETMDSIRQWQRHYRKAFPQFVFYFDSIPVDARGKCARQVAALGAREEKFFSRLVTHVVTSRPIPPESETPSATEFNGEAATQANLDGSMQTVNPSLLEKSADTHIHLSLKNDGRRDQKVDILHRARQMGMKIWAIEKLQRMIATINDGEIGGHNGHTTRNNAVVGGHTRARGDNDLSQVLQNELMNGPSDRNPLSVLKELVMFKGPFIYIHDMDEKTRPVMMREYPKVARRQDGIWPQFRSAPLGKCPFIDEPPTKKELDRQRARQREREKKVFVKPAPVQEVPEAKLNAPDVPRKTVECEAEENALDFDQGEEPPFEKEPETQEMPPTKPLSPKPCEESFVPPQLHRTGPFYHGREPAASGVQPSNITSAIRSQMVSSTAAAPGAKAGLSKEVHELKRKVLEKGNGGLMAAPAPPLYHGAYATASSKTEAQDDRIGKMEPPERLGNTIEDTTQMDVNGALKRRASNRKEIVIPPKKKEKRRDPKPGYCENCRDKFDDFEEHVMTRKHRRFALNRANWAELDSLLCQLNRPLKDASFQVEESYGFPSDYVPLDYII</sequence>
<dbReference type="Gene3D" id="3.40.50.10190">
    <property type="entry name" value="BRCT domain"/>
    <property type="match status" value="1"/>
</dbReference>
<feature type="compositionally biased region" description="Polar residues" evidence="5">
    <location>
        <begin position="74"/>
        <end position="99"/>
    </location>
</feature>
<dbReference type="InterPro" id="IPR006572">
    <property type="entry name" value="Znf_DBF"/>
</dbReference>
<evidence type="ECO:0000256" key="4">
    <source>
        <dbReference type="PROSITE-ProRule" id="PRU00600"/>
    </source>
</evidence>
<dbReference type="InterPro" id="IPR055116">
    <property type="entry name" value="DBF4_BRCT"/>
</dbReference>
<feature type="compositionally biased region" description="Polar residues" evidence="5">
    <location>
        <begin position="491"/>
        <end position="509"/>
    </location>
</feature>
<dbReference type="InterPro" id="IPR013939">
    <property type="entry name" value="Regulatory_Dfp1/Him1"/>
</dbReference>
<dbReference type="VEuPathDB" id="FungiDB:BO70DRAFT_363516"/>
<feature type="compositionally biased region" description="Acidic residues" evidence="5">
    <location>
        <begin position="433"/>
        <end position="443"/>
    </location>
</feature>
<dbReference type="PANTHER" id="PTHR15375">
    <property type="entry name" value="ACTIVATOR OF S-PHASE KINASE-RELATED"/>
    <property type="match status" value="1"/>
</dbReference>
<dbReference type="GeneID" id="37065823"/>
<dbReference type="AlphaFoldDB" id="A0A317VVE6"/>
<dbReference type="Pfam" id="PF08630">
    <property type="entry name" value="Dfp1_Him1_M"/>
    <property type="match status" value="1"/>
</dbReference>
<comment type="caution">
    <text evidence="7">The sequence shown here is derived from an EMBL/GenBank/DDBJ whole genome shotgun (WGS) entry which is preliminary data.</text>
</comment>
<evidence type="ECO:0000259" key="6">
    <source>
        <dbReference type="PROSITE" id="PS51265"/>
    </source>
</evidence>
<keyword evidence="1" id="KW-0479">Metal-binding</keyword>
<feature type="compositionally biased region" description="Basic and acidic residues" evidence="5">
    <location>
        <begin position="558"/>
        <end position="571"/>
    </location>
</feature>
<protein>
    <recommendedName>
        <fullName evidence="6">DBF4-type domain-containing protein</fullName>
    </recommendedName>
</protein>
<keyword evidence="3" id="KW-0862">Zinc</keyword>
<organism evidence="7 8">
    <name type="scientific">Aspergillus heteromorphus CBS 117.55</name>
    <dbReference type="NCBI Taxonomy" id="1448321"/>
    <lineage>
        <taxon>Eukaryota</taxon>
        <taxon>Fungi</taxon>
        <taxon>Dikarya</taxon>
        <taxon>Ascomycota</taxon>
        <taxon>Pezizomycotina</taxon>
        <taxon>Eurotiomycetes</taxon>
        <taxon>Eurotiomycetidae</taxon>
        <taxon>Eurotiales</taxon>
        <taxon>Aspergillaceae</taxon>
        <taxon>Aspergillus</taxon>
        <taxon>Aspergillus subgen. Circumdati</taxon>
    </lineage>
</organism>
<feature type="region of interest" description="Disordered" evidence="5">
    <location>
        <begin position="1"/>
        <end position="131"/>
    </location>
</feature>
<dbReference type="Proteomes" id="UP000247233">
    <property type="component" value="Unassembled WGS sequence"/>
</dbReference>
<dbReference type="GO" id="GO:0008270">
    <property type="term" value="F:zinc ion binding"/>
    <property type="evidence" value="ECO:0007669"/>
    <property type="project" value="UniProtKB-KW"/>
</dbReference>